<dbReference type="RefSeq" id="WP_201373238.1">
    <property type="nucleotide sequence ID" value="NZ_BNJG01000002.1"/>
</dbReference>
<organism evidence="2 3">
    <name type="scientific">Ktedonobacter robiniae</name>
    <dbReference type="NCBI Taxonomy" id="2778365"/>
    <lineage>
        <taxon>Bacteria</taxon>
        <taxon>Bacillati</taxon>
        <taxon>Chloroflexota</taxon>
        <taxon>Ktedonobacteria</taxon>
        <taxon>Ktedonobacterales</taxon>
        <taxon>Ktedonobacteraceae</taxon>
        <taxon>Ktedonobacter</taxon>
    </lineage>
</organism>
<proteinExistence type="predicted"/>
<feature type="region of interest" description="Disordered" evidence="1">
    <location>
        <begin position="1"/>
        <end position="46"/>
    </location>
</feature>
<feature type="region of interest" description="Disordered" evidence="1">
    <location>
        <begin position="139"/>
        <end position="170"/>
    </location>
</feature>
<keyword evidence="3" id="KW-1185">Reference proteome</keyword>
<sequence length="170" mass="19217">MKNKQQLDIHMHNSFHEADAIPPTSTRPTLEPDAYPGNPYSVRNMSSLAHDPIQPQFDSELPTHQDLGFADQLEMELWLGLEMTPPLPATPPPLAKDERPGDLAPQAEEMLDEQLHNEDIGEKIYPEVFMDQSNINSHRSRDLTLQAQGLADDQLWQEEQGEDGEQEPNS</sequence>
<evidence type="ECO:0000313" key="3">
    <source>
        <dbReference type="Proteomes" id="UP000654345"/>
    </source>
</evidence>
<name>A0ABQ3UVS7_9CHLR</name>
<dbReference type="EMBL" id="BNJG01000002">
    <property type="protein sequence ID" value="GHO56778.1"/>
    <property type="molecule type" value="Genomic_DNA"/>
</dbReference>
<evidence type="ECO:0000313" key="2">
    <source>
        <dbReference type="EMBL" id="GHO56778.1"/>
    </source>
</evidence>
<feature type="compositionally biased region" description="Acidic residues" evidence="1">
    <location>
        <begin position="155"/>
        <end position="170"/>
    </location>
</feature>
<evidence type="ECO:0000256" key="1">
    <source>
        <dbReference type="SAM" id="MobiDB-lite"/>
    </source>
</evidence>
<feature type="compositionally biased region" description="Basic and acidic residues" evidence="1">
    <location>
        <begin position="1"/>
        <end position="19"/>
    </location>
</feature>
<comment type="caution">
    <text evidence="2">The sequence shown here is derived from an EMBL/GenBank/DDBJ whole genome shotgun (WGS) entry which is preliminary data.</text>
</comment>
<dbReference type="Proteomes" id="UP000654345">
    <property type="component" value="Unassembled WGS sequence"/>
</dbReference>
<protein>
    <submittedName>
        <fullName evidence="2">Uncharacterized protein</fullName>
    </submittedName>
</protein>
<reference evidence="2 3" key="1">
    <citation type="journal article" date="2021" name="Int. J. Syst. Evol. Microbiol.">
        <title>Reticulibacter mediterranei gen. nov., sp. nov., within the new family Reticulibacteraceae fam. nov., and Ktedonospora formicarum gen. nov., sp. nov., Ktedonobacter robiniae sp. nov., Dictyobacter formicarum sp. nov. and Dictyobacter arantiisoli sp. nov., belonging to the class Ktedonobacteria.</title>
        <authorList>
            <person name="Yabe S."/>
            <person name="Zheng Y."/>
            <person name="Wang C.M."/>
            <person name="Sakai Y."/>
            <person name="Abe K."/>
            <person name="Yokota A."/>
            <person name="Donadio S."/>
            <person name="Cavaletti L."/>
            <person name="Monciardini P."/>
        </authorList>
    </citation>
    <scope>NUCLEOTIDE SEQUENCE [LARGE SCALE GENOMIC DNA]</scope>
    <source>
        <strain evidence="2 3">SOSP1-30</strain>
    </source>
</reference>
<accession>A0ABQ3UVS7</accession>
<gene>
    <name evidence="2" type="ORF">KSB_52530</name>
</gene>